<accession>V4RRD1</accession>
<dbReference type="AlphaFoldDB" id="V4RRD1"/>
<organism evidence="5 6">
    <name type="scientific">Asticcacaulis benevestitus DSM 16100 = ATCC BAA-896</name>
    <dbReference type="NCBI Taxonomy" id="1121022"/>
    <lineage>
        <taxon>Bacteria</taxon>
        <taxon>Pseudomonadati</taxon>
        <taxon>Pseudomonadota</taxon>
        <taxon>Alphaproteobacteria</taxon>
        <taxon>Caulobacterales</taxon>
        <taxon>Caulobacteraceae</taxon>
        <taxon>Asticcacaulis</taxon>
    </lineage>
</organism>
<keyword evidence="3" id="KW-0804">Transcription</keyword>
<gene>
    <name evidence="5" type="ORF">ABENE_05275</name>
</gene>
<evidence type="ECO:0000313" key="5">
    <source>
        <dbReference type="EMBL" id="ESQ93733.1"/>
    </source>
</evidence>
<proteinExistence type="predicted"/>
<dbReference type="SMART" id="SM00342">
    <property type="entry name" value="HTH_ARAC"/>
    <property type="match status" value="1"/>
</dbReference>
<comment type="caution">
    <text evidence="5">The sequence shown here is derived from an EMBL/GenBank/DDBJ whole genome shotgun (WGS) entry which is preliminary data.</text>
</comment>
<keyword evidence="6" id="KW-1185">Reference proteome</keyword>
<sequence length="269" mass="29656">MAGFQSGDFYGASAFGRRLPGLGLAHINATIPEHEVREHSHEGAHFVLATRGRYISTAADCDDHEGPVLIYNPPDIVHRDRFAAGNEGRDWFFALSFDSDLWAEVTSDATLPTYARGLSDMAILRATMRLLRAAGGDATRLDLETLALELVAGAAQPHRLSNLYPSWLDGARSFIADHAFDDIGVADVAEAAGVHRVYLARQYRRWLGCSPGDDLRRRRVDRATHLMMTGKAPLSDIALAAGFCDQSHLNRVFATHWGMSPAQFQRLTR</sequence>
<dbReference type="Pfam" id="PF12833">
    <property type="entry name" value="HTH_18"/>
    <property type="match status" value="1"/>
</dbReference>
<dbReference type="SUPFAM" id="SSF46689">
    <property type="entry name" value="Homeodomain-like"/>
    <property type="match status" value="2"/>
</dbReference>
<evidence type="ECO:0000256" key="2">
    <source>
        <dbReference type="ARBA" id="ARBA00023125"/>
    </source>
</evidence>
<dbReference type="InterPro" id="IPR009057">
    <property type="entry name" value="Homeodomain-like_sf"/>
</dbReference>
<evidence type="ECO:0000313" key="6">
    <source>
        <dbReference type="Proteomes" id="UP000017837"/>
    </source>
</evidence>
<name>V4RRD1_9CAUL</name>
<feature type="domain" description="HTH araC/xylS-type" evidence="4">
    <location>
        <begin position="169"/>
        <end position="267"/>
    </location>
</feature>
<dbReference type="Proteomes" id="UP000017837">
    <property type="component" value="Unassembled WGS sequence"/>
</dbReference>
<dbReference type="eggNOG" id="COG1917">
    <property type="taxonomic scope" value="Bacteria"/>
</dbReference>
<dbReference type="PROSITE" id="PS00041">
    <property type="entry name" value="HTH_ARAC_FAMILY_1"/>
    <property type="match status" value="1"/>
</dbReference>
<evidence type="ECO:0000256" key="1">
    <source>
        <dbReference type="ARBA" id="ARBA00023015"/>
    </source>
</evidence>
<dbReference type="InterPro" id="IPR018062">
    <property type="entry name" value="HTH_AraC-typ_CS"/>
</dbReference>
<evidence type="ECO:0000256" key="3">
    <source>
        <dbReference type="ARBA" id="ARBA00023163"/>
    </source>
</evidence>
<keyword evidence="2" id="KW-0238">DNA-binding</keyword>
<dbReference type="InterPro" id="IPR018060">
    <property type="entry name" value="HTH_AraC"/>
</dbReference>
<dbReference type="EMBL" id="AWGB01000007">
    <property type="protein sequence ID" value="ESQ93733.1"/>
    <property type="molecule type" value="Genomic_DNA"/>
</dbReference>
<dbReference type="Gene3D" id="1.10.10.60">
    <property type="entry name" value="Homeodomain-like"/>
    <property type="match status" value="1"/>
</dbReference>
<reference evidence="5 6" key="1">
    <citation type="journal article" date="2014" name="Nature">
        <title>Sequential evolution of bacterial morphology by co-option of a developmental regulator.</title>
        <authorList>
            <person name="Jiang C."/>
            <person name="Brown P.J."/>
            <person name="Ducret A."/>
            <person name="Brun Y.V."/>
        </authorList>
    </citation>
    <scope>NUCLEOTIDE SEQUENCE [LARGE SCALE GENOMIC DNA]</scope>
    <source>
        <strain evidence="5 6">DSM 16100</strain>
    </source>
</reference>
<keyword evidence="1" id="KW-0805">Transcription regulation</keyword>
<protein>
    <recommendedName>
        <fullName evidence="4">HTH araC/xylS-type domain-containing protein</fullName>
    </recommendedName>
</protein>
<dbReference type="InterPro" id="IPR050204">
    <property type="entry name" value="AraC_XylS_family_regulators"/>
</dbReference>
<dbReference type="PROSITE" id="PS01124">
    <property type="entry name" value="HTH_ARAC_FAMILY_2"/>
    <property type="match status" value="1"/>
</dbReference>
<dbReference type="InterPro" id="IPR003313">
    <property type="entry name" value="AraC-bd"/>
</dbReference>
<dbReference type="Pfam" id="PF02311">
    <property type="entry name" value="AraC_binding"/>
    <property type="match status" value="1"/>
</dbReference>
<dbReference type="STRING" id="1121022.GCA_000376105_02092"/>
<dbReference type="PANTHER" id="PTHR46796">
    <property type="entry name" value="HTH-TYPE TRANSCRIPTIONAL ACTIVATOR RHAS-RELATED"/>
    <property type="match status" value="1"/>
</dbReference>
<dbReference type="PATRIC" id="fig|1121022.4.peg.1049"/>
<evidence type="ECO:0000259" key="4">
    <source>
        <dbReference type="PROSITE" id="PS01124"/>
    </source>
</evidence>
<dbReference type="RefSeq" id="WP_018081756.1">
    <property type="nucleotide sequence ID" value="NZ_AQWM01000007.1"/>
</dbReference>
<dbReference type="eggNOG" id="COG2207">
    <property type="taxonomic scope" value="Bacteria"/>
</dbReference>
<dbReference type="OrthoDB" id="110167at2"/>
<dbReference type="GO" id="GO:0043565">
    <property type="term" value="F:sequence-specific DNA binding"/>
    <property type="evidence" value="ECO:0007669"/>
    <property type="project" value="InterPro"/>
</dbReference>
<dbReference type="GO" id="GO:0003700">
    <property type="term" value="F:DNA-binding transcription factor activity"/>
    <property type="evidence" value="ECO:0007669"/>
    <property type="project" value="InterPro"/>
</dbReference>